<accession>A0A7J4XLX5</accession>
<dbReference type="Proteomes" id="UP000422221">
    <property type="component" value="Unassembled WGS sequence"/>
</dbReference>
<gene>
    <name evidence="1" type="ORF">F3F73_06075</name>
</gene>
<dbReference type="RefSeq" id="WP_149988734.1">
    <property type="nucleotide sequence ID" value="NZ_VWMC01000002.1"/>
</dbReference>
<reference evidence="1 2" key="1">
    <citation type="journal article" date="2019" name="Nat. Med.">
        <title>A library of human gut bacterial isolates paired with longitudinal multiomics data enables mechanistic microbiome research.</title>
        <authorList>
            <person name="Poyet M."/>
            <person name="Groussin M."/>
            <person name="Gibbons S.M."/>
            <person name="Avila-Pacheco J."/>
            <person name="Jiang X."/>
            <person name="Kearney S.M."/>
            <person name="Perrotta A.R."/>
            <person name="Berdy B."/>
            <person name="Zhao S."/>
            <person name="Lieberman T.D."/>
            <person name="Swanson P.K."/>
            <person name="Smith M."/>
            <person name="Roesemann S."/>
            <person name="Alexander J.E."/>
            <person name="Rich S.A."/>
            <person name="Livny J."/>
            <person name="Vlamakis H."/>
            <person name="Clish C."/>
            <person name="Bullock K."/>
            <person name="Deik A."/>
            <person name="Scott J."/>
            <person name="Pierce K.A."/>
            <person name="Xavier R.J."/>
            <person name="Alm E.J."/>
        </authorList>
    </citation>
    <scope>NUCLEOTIDE SEQUENCE [LARGE SCALE GENOMIC DNA]</scope>
    <source>
        <strain evidence="1 2">BIOML-A10</strain>
    </source>
</reference>
<proteinExistence type="predicted"/>
<dbReference type="EMBL" id="VWMK01000004">
    <property type="protein sequence ID" value="KAA3767958.1"/>
    <property type="molecule type" value="Genomic_DNA"/>
</dbReference>
<sequence length="97" mass="12112">MAVLMLNLAKNLSIMKQMFNSQWTRIPRKIKKRHPELFRYLLEEKRSDELQDLGYEYIMIRDFFKEYKGQMDFNSVSKAYEKWDTENDRYYYPEEYN</sequence>
<name>A0A7J4XLX5_9BACE</name>
<comment type="caution">
    <text evidence="1">The sequence shown here is derived from an EMBL/GenBank/DDBJ whole genome shotgun (WGS) entry which is preliminary data.</text>
</comment>
<protein>
    <submittedName>
        <fullName evidence="1">Uncharacterized protein</fullName>
    </submittedName>
</protein>
<dbReference type="AlphaFoldDB" id="A0A7J4XLX5"/>
<evidence type="ECO:0000313" key="1">
    <source>
        <dbReference type="EMBL" id="KAA3767958.1"/>
    </source>
</evidence>
<organism evidence="1 2">
    <name type="scientific">Bacteroides salyersiae</name>
    <dbReference type="NCBI Taxonomy" id="291644"/>
    <lineage>
        <taxon>Bacteria</taxon>
        <taxon>Pseudomonadati</taxon>
        <taxon>Bacteroidota</taxon>
        <taxon>Bacteroidia</taxon>
        <taxon>Bacteroidales</taxon>
        <taxon>Bacteroidaceae</taxon>
        <taxon>Bacteroides</taxon>
    </lineage>
</organism>
<evidence type="ECO:0000313" key="2">
    <source>
        <dbReference type="Proteomes" id="UP000422221"/>
    </source>
</evidence>